<accession>A0ABC8S971</accession>
<protein>
    <submittedName>
        <fullName evidence="2">Uncharacterized protein</fullName>
    </submittedName>
</protein>
<dbReference type="Proteomes" id="UP001642360">
    <property type="component" value="Unassembled WGS sequence"/>
</dbReference>
<sequence>KEQIGEVFLKFSSGDPAEFVLSSVQIPDSMAHPSTLETEQIVLLDDAPKPVEILVIHEALILLPVLTHEVTPTNSTIVSSPARSPGMELQAEELT</sequence>
<feature type="region of interest" description="Disordered" evidence="1">
    <location>
        <begin position="74"/>
        <end position="95"/>
    </location>
</feature>
<evidence type="ECO:0000313" key="3">
    <source>
        <dbReference type="Proteomes" id="UP001642360"/>
    </source>
</evidence>
<dbReference type="EMBL" id="CAUOFW020002391">
    <property type="protein sequence ID" value="CAK9153407.1"/>
    <property type="molecule type" value="Genomic_DNA"/>
</dbReference>
<evidence type="ECO:0000313" key="2">
    <source>
        <dbReference type="EMBL" id="CAK9153407.1"/>
    </source>
</evidence>
<reference evidence="2 3" key="1">
    <citation type="submission" date="2024-02" db="EMBL/GenBank/DDBJ databases">
        <authorList>
            <person name="Vignale AGUSTIN F."/>
            <person name="Sosa J E."/>
            <person name="Modenutti C."/>
        </authorList>
    </citation>
    <scope>NUCLEOTIDE SEQUENCE [LARGE SCALE GENOMIC DNA]</scope>
</reference>
<keyword evidence="3" id="KW-1185">Reference proteome</keyword>
<feature type="non-terminal residue" evidence="2">
    <location>
        <position position="1"/>
    </location>
</feature>
<proteinExistence type="predicted"/>
<name>A0ABC8S971_9AQUA</name>
<comment type="caution">
    <text evidence="2">The sequence shown here is derived from an EMBL/GenBank/DDBJ whole genome shotgun (WGS) entry which is preliminary data.</text>
</comment>
<gene>
    <name evidence="2" type="ORF">ILEXP_LOCUS21674</name>
</gene>
<evidence type="ECO:0000256" key="1">
    <source>
        <dbReference type="SAM" id="MobiDB-lite"/>
    </source>
</evidence>
<organism evidence="2 3">
    <name type="scientific">Ilex paraguariensis</name>
    <name type="common">yerba mate</name>
    <dbReference type="NCBI Taxonomy" id="185542"/>
    <lineage>
        <taxon>Eukaryota</taxon>
        <taxon>Viridiplantae</taxon>
        <taxon>Streptophyta</taxon>
        <taxon>Embryophyta</taxon>
        <taxon>Tracheophyta</taxon>
        <taxon>Spermatophyta</taxon>
        <taxon>Magnoliopsida</taxon>
        <taxon>eudicotyledons</taxon>
        <taxon>Gunneridae</taxon>
        <taxon>Pentapetalae</taxon>
        <taxon>asterids</taxon>
        <taxon>campanulids</taxon>
        <taxon>Aquifoliales</taxon>
        <taxon>Aquifoliaceae</taxon>
        <taxon>Ilex</taxon>
    </lineage>
</organism>
<dbReference type="AlphaFoldDB" id="A0ABC8S971"/>